<keyword evidence="5 11" id="KW-0812">Transmembrane</keyword>
<feature type="transmembrane region" description="Helical" evidence="11">
    <location>
        <begin position="102"/>
        <end position="122"/>
    </location>
</feature>
<dbReference type="InterPro" id="IPR050045">
    <property type="entry name" value="Opp2B"/>
</dbReference>
<dbReference type="InterPro" id="IPR045621">
    <property type="entry name" value="BPD_transp_1_N"/>
</dbReference>
<organism evidence="13 14">
    <name type="scientific">Paenibacillus brevis</name>
    <dbReference type="NCBI Taxonomy" id="2841508"/>
    <lineage>
        <taxon>Bacteria</taxon>
        <taxon>Bacillati</taxon>
        <taxon>Bacillota</taxon>
        <taxon>Bacilli</taxon>
        <taxon>Bacillales</taxon>
        <taxon>Paenibacillaceae</taxon>
        <taxon>Paenibacillus</taxon>
    </lineage>
</organism>
<keyword evidence="6 11" id="KW-1133">Transmembrane helix</keyword>
<feature type="transmembrane region" description="Helical" evidence="11">
    <location>
        <begin position="134"/>
        <end position="156"/>
    </location>
</feature>
<evidence type="ECO:0000259" key="12">
    <source>
        <dbReference type="PROSITE" id="PS50928"/>
    </source>
</evidence>
<evidence type="ECO:0000256" key="4">
    <source>
        <dbReference type="ARBA" id="ARBA00022596"/>
    </source>
</evidence>
<evidence type="ECO:0000313" key="13">
    <source>
        <dbReference type="EMBL" id="MBU5671272.1"/>
    </source>
</evidence>
<evidence type="ECO:0000256" key="10">
    <source>
        <dbReference type="ARBA" id="ARBA00044774"/>
    </source>
</evidence>
<evidence type="ECO:0000256" key="8">
    <source>
        <dbReference type="ARBA" id="ARBA00023136"/>
    </source>
</evidence>
<name>A0ABS6FM47_9BACL</name>
<feature type="transmembrane region" description="Helical" evidence="11">
    <location>
        <begin position="234"/>
        <end position="256"/>
    </location>
</feature>
<keyword evidence="3" id="KW-1003">Cell membrane</keyword>
<dbReference type="Proteomes" id="UP000743001">
    <property type="component" value="Unassembled WGS sequence"/>
</dbReference>
<evidence type="ECO:0000313" key="14">
    <source>
        <dbReference type="Proteomes" id="UP000743001"/>
    </source>
</evidence>
<evidence type="ECO:0000256" key="7">
    <source>
        <dbReference type="ARBA" id="ARBA00023112"/>
    </source>
</evidence>
<dbReference type="CDD" id="cd06261">
    <property type="entry name" value="TM_PBP2"/>
    <property type="match status" value="1"/>
</dbReference>
<dbReference type="NCBIfam" id="NF045470">
    <property type="entry name" value="Opp2B"/>
    <property type="match status" value="1"/>
</dbReference>
<keyword evidence="4" id="KW-0533">Nickel</keyword>
<reference evidence="13 14" key="1">
    <citation type="submission" date="2021-06" db="EMBL/GenBank/DDBJ databases">
        <authorList>
            <person name="Sun Q."/>
            <person name="Li D."/>
        </authorList>
    </citation>
    <scope>NUCLEOTIDE SEQUENCE [LARGE SCALE GENOMIC DNA]</scope>
    <source>
        <strain evidence="13 14">MSJ-6</strain>
    </source>
</reference>
<evidence type="ECO:0000256" key="2">
    <source>
        <dbReference type="ARBA" id="ARBA00022448"/>
    </source>
</evidence>
<evidence type="ECO:0000256" key="3">
    <source>
        <dbReference type="ARBA" id="ARBA00022475"/>
    </source>
</evidence>
<feature type="transmembrane region" description="Helical" evidence="11">
    <location>
        <begin position="12"/>
        <end position="30"/>
    </location>
</feature>
<dbReference type="EMBL" id="JAHLQJ010000004">
    <property type="protein sequence ID" value="MBU5671272.1"/>
    <property type="molecule type" value="Genomic_DNA"/>
</dbReference>
<keyword evidence="2 11" id="KW-0813">Transport</keyword>
<dbReference type="InterPro" id="IPR000515">
    <property type="entry name" value="MetI-like"/>
</dbReference>
<evidence type="ECO:0000256" key="9">
    <source>
        <dbReference type="ARBA" id="ARBA00038669"/>
    </source>
</evidence>
<keyword evidence="8 11" id="KW-0472">Membrane</keyword>
<sequence>MIRAAGKSMGSFLVTLIGITALSFALSYLSPGDPAEMWLTENGIAPSEELLQKTREQLGLNRPIPVQYIAWLGDLLQGDMGVSIKSNRPVAQELIKALPHTLLLAVSSMLVTMAVAVPLGVACAKYQGSWFDRLIQLTNYIFVSLPVFFISLILMYQLSYKLKLLPVIGAGSLKGLILPVLALSLNLISVYIRQIRSVVLRELQHDYVAGLYARGVPGRVVFFVHILKNTLTPIVTLTGISLGVLLGGTIIVESIFNWPGLGKLAVEAIEYRDYPVIQGYVVWMAFIYLLVNAIIEFLYLLLNPKLKRIGG</sequence>
<dbReference type="RefSeq" id="WP_216477682.1">
    <property type="nucleotide sequence ID" value="NZ_JAHLQJ010000004.1"/>
</dbReference>
<comment type="similarity">
    <text evidence="11">Belongs to the binding-protein-dependent transport system permease family.</text>
</comment>
<dbReference type="PROSITE" id="PS50928">
    <property type="entry name" value="ABC_TM1"/>
    <property type="match status" value="1"/>
</dbReference>
<evidence type="ECO:0000256" key="5">
    <source>
        <dbReference type="ARBA" id="ARBA00022692"/>
    </source>
</evidence>
<dbReference type="PANTHER" id="PTHR43163:SF6">
    <property type="entry name" value="DIPEPTIDE TRANSPORT SYSTEM PERMEASE PROTEIN DPPB-RELATED"/>
    <property type="match status" value="1"/>
</dbReference>
<feature type="transmembrane region" description="Helical" evidence="11">
    <location>
        <begin position="280"/>
        <end position="302"/>
    </location>
</feature>
<evidence type="ECO:0000256" key="11">
    <source>
        <dbReference type="RuleBase" id="RU363032"/>
    </source>
</evidence>
<dbReference type="Pfam" id="PF19300">
    <property type="entry name" value="BPD_transp_1_N"/>
    <property type="match status" value="1"/>
</dbReference>
<dbReference type="Pfam" id="PF00528">
    <property type="entry name" value="BPD_transp_1"/>
    <property type="match status" value="1"/>
</dbReference>
<evidence type="ECO:0000256" key="6">
    <source>
        <dbReference type="ARBA" id="ARBA00022989"/>
    </source>
</evidence>
<dbReference type="PANTHER" id="PTHR43163">
    <property type="entry name" value="DIPEPTIDE TRANSPORT SYSTEM PERMEASE PROTEIN DPPB-RELATED"/>
    <property type="match status" value="1"/>
</dbReference>
<keyword evidence="14" id="KW-1185">Reference proteome</keyword>
<comment type="subunit">
    <text evidence="9">The complex is composed of two ATP-binding proteins (NikD and NikE), two transmembrane proteins (NikB and NikC) and a solute-binding protein (NikA).</text>
</comment>
<gene>
    <name evidence="13" type="ORF">KQJ23_05425</name>
</gene>
<protein>
    <recommendedName>
        <fullName evidence="10">Nickel import system permease protein NikB</fullName>
    </recommendedName>
</protein>
<feature type="transmembrane region" description="Helical" evidence="11">
    <location>
        <begin position="176"/>
        <end position="192"/>
    </location>
</feature>
<proteinExistence type="inferred from homology"/>
<comment type="subcellular location">
    <subcellularLocation>
        <location evidence="1 11">Cell membrane</location>
        <topology evidence="1 11">Multi-pass membrane protein</topology>
    </subcellularLocation>
</comment>
<keyword evidence="7" id="KW-0406">Ion transport</keyword>
<evidence type="ECO:0000256" key="1">
    <source>
        <dbReference type="ARBA" id="ARBA00004651"/>
    </source>
</evidence>
<keyword evidence="7" id="KW-0921">Nickel transport</keyword>
<feature type="domain" description="ABC transmembrane type-1" evidence="12">
    <location>
        <begin position="98"/>
        <end position="299"/>
    </location>
</feature>
<comment type="caution">
    <text evidence="13">The sequence shown here is derived from an EMBL/GenBank/DDBJ whole genome shotgun (WGS) entry which is preliminary data.</text>
</comment>
<accession>A0ABS6FM47</accession>